<keyword evidence="5" id="KW-0812">Transmembrane</keyword>
<evidence type="ECO:0000256" key="3">
    <source>
        <dbReference type="ARBA" id="ARBA00023136"/>
    </source>
</evidence>
<evidence type="ECO:0000256" key="2">
    <source>
        <dbReference type="ARBA" id="ARBA00022729"/>
    </source>
</evidence>
<evidence type="ECO:0000256" key="1">
    <source>
        <dbReference type="ARBA" id="ARBA00004370"/>
    </source>
</evidence>
<sequence>MIPFSPLLGFSATTHIRRSRDVSVLGFVGPPGWAGREEEGSHVWFSHPPHCPTVAKMVKWILLSLVLWEGLRRAGAAAASGMASRVEGLVGSTVLLEAEPGPGFHVRDVIWRRLCPSEELVATFFGGSAQTLYRSRFLGRARLLGNLSLEVRRLERADSSNFSLLLVDAHGQVQTRTVQLHVYEAVSKPTVQVFMAEAGGSRPGGLCHVFLACDARNGSDVAYSWRREAPGGPVGGPPGDPPSVLEGGRVLRVSLPPGDRDASFSCVVANPVSRHSTAVTPWDHCLRGPEAEKRPYWDIMLVALPVAVVLLLVAVITLRHCTFCSGDPLFLRPCSPTHRDWRDPRMSFGVPRRERSLRRMSPSALQPPFPVTRKRWDRGQDFRNKFFTPWRFAH</sequence>
<feature type="domain" description="Ig-like" evidence="6">
    <location>
        <begin position="189"/>
        <end position="280"/>
    </location>
</feature>
<protein>
    <submittedName>
        <fullName evidence="7">SLAM family member 8</fullName>
    </submittedName>
</protein>
<reference evidence="7 8" key="1">
    <citation type="journal article" date="2008" name="Nature">
        <title>Genome analysis of the platypus reveals unique signatures of evolution.</title>
        <authorList>
            <person name="Warren W.C."/>
            <person name="Hillier L.W."/>
            <person name="Marshall Graves J.A."/>
            <person name="Birney E."/>
            <person name="Ponting C.P."/>
            <person name="Grutzner F."/>
            <person name="Belov K."/>
            <person name="Miller W."/>
            <person name="Clarke L."/>
            <person name="Chinwalla A.T."/>
            <person name="Yang S.P."/>
            <person name="Heger A."/>
            <person name="Locke D.P."/>
            <person name="Miethke P."/>
            <person name="Waters P.D."/>
            <person name="Veyrunes F."/>
            <person name="Fulton L."/>
            <person name="Fulton B."/>
            <person name="Graves T."/>
            <person name="Wallis J."/>
            <person name="Puente X.S."/>
            <person name="Lopez-Otin C."/>
            <person name="Ordonez G.R."/>
            <person name="Eichler E.E."/>
            <person name="Chen L."/>
            <person name="Cheng Z."/>
            <person name="Deakin J.E."/>
            <person name="Alsop A."/>
            <person name="Thompson K."/>
            <person name="Kirby P."/>
            <person name="Papenfuss A.T."/>
            <person name="Wakefield M.J."/>
            <person name="Olender T."/>
            <person name="Lancet D."/>
            <person name="Huttley G.A."/>
            <person name="Smit A.F."/>
            <person name="Pask A."/>
            <person name="Temple-Smith P."/>
            <person name="Batzer M.A."/>
            <person name="Walker J.A."/>
            <person name="Konkel M.K."/>
            <person name="Harris R.S."/>
            <person name="Whittington C.M."/>
            <person name="Wong E.S."/>
            <person name="Gemmell N.J."/>
            <person name="Buschiazzo E."/>
            <person name="Vargas Jentzsch I.M."/>
            <person name="Merkel A."/>
            <person name="Schmitz J."/>
            <person name="Zemann A."/>
            <person name="Churakov G."/>
            <person name="Kriegs J.O."/>
            <person name="Brosius J."/>
            <person name="Murchison E.P."/>
            <person name="Sachidanandam R."/>
            <person name="Smith C."/>
            <person name="Hannon G.J."/>
            <person name="Tsend-Ayush E."/>
            <person name="McMillan D."/>
            <person name="Attenborough R."/>
            <person name="Rens W."/>
            <person name="Ferguson-Smith M."/>
            <person name="Lefevre C.M."/>
            <person name="Sharp J.A."/>
            <person name="Nicholas K.R."/>
            <person name="Ray D.A."/>
            <person name="Kube M."/>
            <person name="Reinhardt R."/>
            <person name="Pringle T.H."/>
            <person name="Taylor J."/>
            <person name="Jones R.C."/>
            <person name="Nixon B."/>
            <person name="Dacheux J.L."/>
            <person name="Niwa H."/>
            <person name="Sekita Y."/>
            <person name="Huang X."/>
            <person name="Stark A."/>
            <person name="Kheradpour P."/>
            <person name="Kellis M."/>
            <person name="Flicek P."/>
            <person name="Chen Y."/>
            <person name="Webber C."/>
            <person name="Hardison R."/>
            <person name="Nelson J."/>
            <person name="Hallsworth-Pepin K."/>
            <person name="Delehaunty K."/>
            <person name="Markovic C."/>
            <person name="Minx P."/>
            <person name="Feng Y."/>
            <person name="Kremitzki C."/>
            <person name="Mitreva M."/>
            <person name="Glasscock J."/>
            <person name="Wylie T."/>
            <person name="Wohldmann P."/>
            <person name="Thiru P."/>
            <person name="Nhan M.N."/>
            <person name="Pohl C.S."/>
            <person name="Smith S.M."/>
            <person name="Hou S."/>
            <person name="Nefedov M."/>
            <person name="de Jong P.J."/>
            <person name="Renfree M.B."/>
            <person name="Mardis E.R."/>
            <person name="Wilson R.K."/>
        </authorList>
    </citation>
    <scope>NUCLEOTIDE SEQUENCE [LARGE SCALE GENOMIC DNA]</scope>
    <source>
        <strain evidence="7 8">Glennie</strain>
    </source>
</reference>
<evidence type="ECO:0000313" key="7">
    <source>
        <dbReference type="Ensembl" id="ENSOANP00000033519.1"/>
    </source>
</evidence>
<dbReference type="PROSITE" id="PS50835">
    <property type="entry name" value="IG_LIKE"/>
    <property type="match status" value="1"/>
</dbReference>
<evidence type="ECO:0000313" key="8">
    <source>
        <dbReference type="Proteomes" id="UP000002279"/>
    </source>
</evidence>
<dbReference type="InterPro" id="IPR036179">
    <property type="entry name" value="Ig-like_dom_sf"/>
</dbReference>
<name>A0A6I8MXU3_ORNAN</name>
<dbReference type="OMA" id="RREGTMD"/>
<dbReference type="FunCoup" id="A0A6I8MXU3">
    <property type="interactions" value="11"/>
</dbReference>
<comment type="subcellular location">
    <subcellularLocation>
        <location evidence="1">Membrane</location>
    </subcellularLocation>
</comment>
<evidence type="ECO:0000256" key="5">
    <source>
        <dbReference type="SAM" id="Phobius"/>
    </source>
</evidence>
<reference evidence="7" key="3">
    <citation type="submission" date="2025-09" db="UniProtKB">
        <authorList>
            <consortium name="Ensembl"/>
        </authorList>
    </citation>
    <scope>IDENTIFICATION</scope>
    <source>
        <strain evidence="7">Glennie</strain>
    </source>
</reference>
<dbReference type="InterPro" id="IPR007110">
    <property type="entry name" value="Ig-like_dom"/>
</dbReference>
<accession>A0A6I8MXU3</accession>
<organism evidence="7 8">
    <name type="scientific">Ornithorhynchus anatinus</name>
    <name type="common">Duckbill platypus</name>
    <dbReference type="NCBI Taxonomy" id="9258"/>
    <lineage>
        <taxon>Eukaryota</taxon>
        <taxon>Metazoa</taxon>
        <taxon>Chordata</taxon>
        <taxon>Craniata</taxon>
        <taxon>Vertebrata</taxon>
        <taxon>Euteleostomi</taxon>
        <taxon>Mammalia</taxon>
        <taxon>Monotremata</taxon>
        <taxon>Ornithorhynchidae</taxon>
        <taxon>Ornithorhynchus</taxon>
    </lineage>
</organism>
<keyword evidence="4" id="KW-0325">Glycoprotein</keyword>
<dbReference type="GO" id="GO:0006955">
    <property type="term" value="P:immune response"/>
    <property type="evidence" value="ECO:0000318"/>
    <property type="project" value="GO_Central"/>
</dbReference>
<reference evidence="7" key="2">
    <citation type="submission" date="2025-08" db="UniProtKB">
        <authorList>
            <consortium name="Ensembl"/>
        </authorList>
    </citation>
    <scope>IDENTIFICATION</scope>
    <source>
        <strain evidence="7">Glennie</strain>
    </source>
</reference>
<dbReference type="PANTHER" id="PTHR12080">
    <property type="entry name" value="SIGNALING LYMPHOCYTIC ACTIVATION MOLECULE"/>
    <property type="match status" value="1"/>
</dbReference>
<dbReference type="GeneTree" id="ENSGT01030000234540"/>
<gene>
    <name evidence="7" type="primary">SLAMF8</name>
</gene>
<keyword evidence="8" id="KW-1185">Reference proteome</keyword>
<dbReference type="Bgee" id="ENSOANG00000039159">
    <property type="expression patterns" value="Expressed in ovary and 5 other cell types or tissues"/>
</dbReference>
<dbReference type="Proteomes" id="UP000002279">
    <property type="component" value="Chromosome X5"/>
</dbReference>
<dbReference type="Gene3D" id="2.60.40.10">
    <property type="entry name" value="Immunoglobulins"/>
    <property type="match status" value="2"/>
</dbReference>
<evidence type="ECO:0000259" key="6">
    <source>
        <dbReference type="PROSITE" id="PS50835"/>
    </source>
</evidence>
<dbReference type="SUPFAM" id="SSF48726">
    <property type="entry name" value="Immunoglobulin"/>
    <property type="match status" value="2"/>
</dbReference>
<dbReference type="InterPro" id="IPR015631">
    <property type="entry name" value="CD2/SLAM_rcpt"/>
</dbReference>
<dbReference type="AlphaFoldDB" id="A0A6I8MXU3"/>
<keyword evidence="5" id="KW-1133">Transmembrane helix</keyword>
<evidence type="ECO:0000256" key="4">
    <source>
        <dbReference type="ARBA" id="ARBA00023180"/>
    </source>
</evidence>
<proteinExistence type="predicted"/>
<dbReference type="InParanoid" id="A0A6I8MXU3"/>
<dbReference type="InterPro" id="IPR013783">
    <property type="entry name" value="Ig-like_fold"/>
</dbReference>
<dbReference type="GO" id="GO:0016020">
    <property type="term" value="C:membrane"/>
    <property type="evidence" value="ECO:0007669"/>
    <property type="project" value="UniProtKB-SubCell"/>
</dbReference>
<dbReference type="Ensembl" id="ENSOANT00000064235.1">
    <property type="protein sequence ID" value="ENSOANP00000033519.1"/>
    <property type="gene ID" value="ENSOANG00000039159.1"/>
</dbReference>
<keyword evidence="2" id="KW-0732">Signal</keyword>
<feature type="transmembrane region" description="Helical" evidence="5">
    <location>
        <begin position="296"/>
        <end position="318"/>
    </location>
</feature>
<keyword evidence="3 5" id="KW-0472">Membrane</keyword>
<dbReference type="PANTHER" id="PTHR12080:SF92">
    <property type="entry name" value="SLAM FAMILY MEMBER 8"/>
    <property type="match status" value="1"/>
</dbReference>